<keyword evidence="2" id="KW-0732">Signal</keyword>
<comment type="caution">
    <text evidence="3">The sequence shown here is derived from an EMBL/GenBank/DDBJ whole genome shotgun (WGS) entry which is preliminary data.</text>
</comment>
<organism evidence="3 4">
    <name type="scientific">Ancylobacter tetraedralis</name>
    <dbReference type="NCBI Taxonomy" id="217068"/>
    <lineage>
        <taxon>Bacteria</taxon>
        <taxon>Pseudomonadati</taxon>
        <taxon>Pseudomonadota</taxon>
        <taxon>Alphaproteobacteria</taxon>
        <taxon>Hyphomicrobiales</taxon>
        <taxon>Xanthobacteraceae</taxon>
        <taxon>Ancylobacter</taxon>
    </lineage>
</organism>
<gene>
    <name evidence="3" type="ORF">FHS55_001595</name>
</gene>
<proteinExistence type="predicted"/>
<feature type="signal peptide" evidence="2">
    <location>
        <begin position="1"/>
        <end position="21"/>
    </location>
</feature>
<evidence type="ECO:0000256" key="2">
    <source>
        <dbReference type="SAM" id="SignalP"/>
    </source>
</evidence>
<evidence type="ECO:0000313" key="4">
    <source>
        <dbReference type="Proteomes" id="UP000533469"/>
    </source>
</evidence>
<name>A0A839Z859_9HYPH</name>
<dbReference type="Proteomes" id="UP000533469">
    <property type="component" value="Unassembled WGS sequence"/>
</dbReference>
<feature type="chain" id="PRO_5032972576" description="Lipoprotein" evidence="2">
    <location>
        <begin position="22"/>
        <end position="89"/>
    </location>
</feature>
<keyword evidence="4" id="KW-1185">Reference proteome</keyword>
<feature type="compositionally biased region" description="Pro residues" evidence="1">
    <location>
        <begin position="47"/>
        <end position="64"/>
    </location>
</feature>
<dbReference type="AlphaFoldDB" id="A0A839Z859"/>
<protein>
    <recommendedName>
        <fullName evidence="5">Lipoprotein</fullName>
    </recommendedName>
</protein>
<reference evidence="3 4" key="1">
    <citation type="submission" date="2020-08" db="EMBL/GenBank/DDBJ databases">
        <title>Genomic Encyclopedia of Type Strains, Phase IV (KMG-IV): sequencing the most valuable type-strain genomes for metagenomic binning, comparative biology and taxonomic classification.</title>
        <authorList>
            <person name="Goeker M."/>
        </authorList>
    </citation>
    <scope>NUCLEOTIDE SEQUENCE [LARGE SCALE GENOMIC DNA]</scope>
    <source>
        <strain evidence="3 4">DSM 5895</strain>
    </source>
</reference>
<evidence type="ECO:0000313" key="3">
    <source>
        <dbReference type="EMBL" id="MBB3771000.1"/>
    </source>
</evidence>
<dbReference type="EMBL" id="JACICD010000002">
    <property type="protein sequence ID" value="MBB3771000.1"/>
    <property type="molecule type" value="Genomic_DNA"/>
</dbReference>
<accession>A0A839Z859</accession>
<evidence type="ECO:0008006" key="5">
    <source>
        <dbReference type="Google" id="ProtNLM"/>
    </source>
</evidence>
<feature type="region of interest" description="Disordered" evidence="1">
    <location>
        <begin position="33"/>
        <end position="89"/>
    </location>
</feature>
<evidence type="ECO:0000256" key="1">
    <source>
        <dbReference type="SAM" id="MobiDB-lite"/>
    </source>
</evidence>
<sequence length="89" mass="9484">MLRHTVNIVAALIAGALLATACADDARAQYRENPILQRPSVTTPIPRQAPPPPPGWSPAPPLPPAIRQSIPWPSCLKEPCSGPPLITRP</sequence>
<dbReference type="RefSeq" id="WP_183189141.1">
    <property type="nucleotide sequence ID" value="NZ_JACICD010000002.1"/>
</dbReference>
<dbReference type="PROSITE" id="PS51257">
    <property type="entry name" value="PROKAR_LIPOPROTEIN"/>
    <property type="match status" value="1"/>
</dbReference>